<dbReference type="PANTHER" id="PTHR32278">
    <property type="entry name" value="F-BOX DOMAIN-CONTAINING PROTEIN"/>
    <property type="match status" value="1"/>
</dbReference>
<dbReference type="EMBL" id="LFYR01002199">
    <property type="protein sequence ID" value="KMZ56366.1"/>
    <property type="molecule type" value="Genomic_DNA"/>
</dbReference>
<gene>
    <name evidence="1" type="ORF">ZOSMA_96G00420</name>
</gene>
<reference evidence="2" key="1">
    <citation type="journal article" date="2016" name="Nature">
        <title>The genome of the seagrass Zostera marina reveals angiosperm adaptation to the sea.</title>
        <authorList>
            <person name="Olsen J.L."/>
            <person name="Rouze P."/>
            <person name="Verhelst B."/>
            <person name="Lin Y.-C."/>
            <person name="Bayer T."/>
            <person name="Collen J."/>
            <person name="Dattolo E."/>
            <person name="De Paoli E."/>
            <person name="Dittami S."/>
            <person name="Maumus F."/>
            <person name="Michel G."/>
            <person name="Kersting A."/>
            <person name="Lauritano C."/>
            <person name="Lohaus R."/>
            <person name="Toepel M."/>
            <person name="Tonon T."/>
            <person name="Vanneste K."/>
            <person name="Amirebrahimi M."/>
            <person name="Brakel J."/>
            <person name="Bostroem C."/>
            <person name="Chovatia M."/>
            <person name="Grimwood J."/>
            <person name="Jenkins J.W."/>
            <person name="Jueterbock A."/>
            <person name="Mraz A."/>
            <person name="Stam W.T."/>
            <person name="Tice H."/>
            <person name="Bornberg-Bauer E."/>
            <person name="Green P.J."/>
            <person name="Pearson G.A."/>
            <person name="Procaccini G."/>
            <person name="Duarte C.M."/>
            <person name="Schmutz J."/>
            <person name="Reusch T.B.H."/>
            <person name="Van de Peer Y."/>
        </authorList>
    </citation>
    <scope>NUCLEOTIDE SEQUENCE [LARGE SCALE GENOMIC DNA]</scope>
    <source>
        <strain evidence="2">cv. Finnish</strain>
    </source>
</reference>
<organism evidence="1 2">
    <name type="scientific">Zostera marina</name>
    <name type="common">Eelgrass</name>
    <dbReference type="NCBI Taxonomy" id="29655"/>
    <lineage>
        <taxon>Eukaryota</taxon>
        <taxon>Viridiplantae</taxon>
        <taxon>Streptophyta</taxon>
        <taxon>Embryophyta</taxon>
        <taxon>Tracheophyta</taxon>
        <taxon>Spermatophyta</taxon>
        <taxon>Magnoliopsida</taxon>
        <taxon>Liliopsida</taxon>
        <taxon>Zosteraceae</taxon>
        <taxon>Zostera</taxon>
    </lineage>
</organism>
<accession>A0A0K9NHW5</accession>
<dbReference type="OrthoDB" id="1918565at2759"/>
<dbReference type="AlphaFoldDB" id="A0A0K9NHW5"/>
<protein>
    <submittedName>
        <fullName evidence="1">Uncharacterized protein</fullName>
    </submittedName>
</protein>
<proteinExistence type="predicted"/>
<keyword evidence="2" id="KW-1185">Reference proteome</keyword>
<comment type="caution">
    <text evidence="1">The sequence shown here is derived from an EMBL/GenBank/DDBJ whole genome shotgun (WGS) entry which is preliminary data.</text>
</comment>
<evidence type="ECO:0000313" key="1">
    <source>
        <dbReference type="EMBL" id="KMZ56366.1"/>
    </source>
</evidence>
<evidence type="ECO:0000313" key="2">
    <source>
        <dbReference type="Proteomes" id="UP000036987"/>
    </source>
</evidence>
<dbReference type="Proteomes" id="UP000036987">
    <property type="component" value="Unassembled WGS sequence"/>
</dbReference>
<sequence>MTGAAKIKISGCRTRRGRFLSSNYPDILSRAVTPINFTFFRLCNSILVDGGGISISLEKTTGKTCYMISAKELHPFHTWRRRERKDWSWLTHSDSSADRALFSIRQENALATENTIDYGEGDAEDFFHCQEYIATEREDHWMEHGMGEFLNSDADEEKNISIKKFFSYEVEIWLDAPIGVIIEGVEFRPVDMEEFPSKRSRRAPPWLADYVVDALVD</sequence>
<name>A0A0K9NHW5_ZOSMR</name>
<dbReference type="PANTHER" id="PTHR32278:SF148">
    <property type="entry name" value="(WILD MALAYSIAN BANANA) HYPOTHETICAL PROTEIN"/>
    <property type="match status" value="1"/>
</dbReference>